<sequence length="372" mass="41972">MPSRGDRYIPEATPDLPQRYLVDSVLNSDGAETVFLLRDTQLGKELLGKQVAYYASSAADHSEVIGQTFILKHMEHSTLMRVYDIFYAPYKSTFTLVAEYLPQSLYSVVEDGYCSGKRLSEAAIWDYIAQITDALVYLHSPWNKSYKDSQGEIVQIGRIVHRRLTPRNVLFNNLNQLKLSSFSLPTAVDVMLSSFPLFDLSFIAPEVLSGEELYSLKSDMWSFGCVIYYMCTGQPCFWGKTPDELVDNVASGNYAPLKDAGANYSDSLQSLVARLLQLDMAHRPTSNELMEHPFIIKAMRNLGLVSHHSSPRYVPPQLDQPPIAVNAELSKNLINLVNPLQTVLVLSKWSLVTRPPPRRSRARCPQSLYWLP</sequence>
<dbReference type="InterPro" id="IPR050660">
    <property type="entry name" value="NEK_Ser/Thr_kinase"/>
</dbReference>
<evidence type="ECO:0000256" key="2">
    <source>
        <dbReference type="ARBA" id="ARBA00022679"/>
    </source>
</evidence>
<evidence type="ECO:0000259" key="6">
    <source>
        <dbReference type="PROSITE" id="PS50011"/>
    </source>
</evidence>
<reference evidence="8" key="1">
    <citation type="submission" date="2012-02" db="EMBL/GenBank/DDBJ databases">
        <title>Genome sequencing of Giardia lamblia Genotypes A2 and B isolates (DH and GS) and comparative analysis with the genomes of Genotypes A1 and E (WB and Pig).</title>
        <authorList>
            <person name="Adam R."/>
            <person name="Dahlstrom E."/>
            <person name="Martens C."/>
            <person name="Bruno D."/>
            <person name="Barbian K."/>
            <person name="Porcella S.F."/>
            <person name="Nash T."/>
        </authorList>
    </citation>
    <scope>NUCLEOTIDE SEQUENCE</scope>
    <source>
        <strain evidence="8">GS</strain>
    </source>
</reference>
<evidence type="ECO:0000256" key="5">
    <source>
        <dbReference type="ARBA" id="ARBA00022840"/>
    </source>
</evidence>
<dbReference type="VEuPathDB" id="GiardiaDB:QR46_1472"/>
<name>V6TZX3_GIAIN</name>
<evidence type="ECO:0000256" key="1">
    <source>
        <dbReference type="ARBA" id="ARBA00012513"/>
    </source>
</evidence>
<dbReference type="PROSITE" id="PS50011">
    <property type="entry name" value="PROTEIN_KINASE_DOM"/>
    <property type="match status" value="1"/>
</dbReference>
<dbReference type="VEuPathDB" id="GiardiaDB:GL50803_0017318"/>
<dbReference type="InterPro" id="IPR011009">
    <property type="entry name" value="Kinase-like_dom_sf"/>
</dbReference>
<evidence type="ECO:0000313" key="7">
    <source>
        <dbReference type="EMBL" id="ESU42560.1"/>
    </source>
</evidence>
<dbReference type="SUPFAM" id="SSF56112">
    <property type="entry name" value="Protein kinase-like (PK-like)"/>
    <property type="match status" value="1"/>
</dbReference>
<protein>
    <recommendedName>
        <fullName evidence="1">non-specific serine/threonine protein kinase</fullName>
        <ecNumber evidence="1">2.7.11.1</ecNumber>
    </recommendedName>
</protein>
<dbReference type="Gene3D" id="1.10.510.10">
    <property type="entry name" value="Transferase(Phosphotransferase) domain 1"/>
    <property type="match status" value="1"/>
</dbReference>
<keyword evidence="2" id="KW-0808">Transferase</keyword>
<dbReference type="InterPro" id="IPR000719">
    <property type="entry name" value="Prot_kinase_dom"/>
</dbReference>
<comment type="caution">
    <text evidence="7">The sequence shown here is derived from an EMBL/GenBank/DDBJ whole genome shotgun (WGS) entry which is preliminary data.</text>
</comment>
<keyword evidence="4 7" id="KW-0418">Kinase</keyword>
<dbReference type="PANTHER" id="PTHR43671:SF13">
    <property type="entry name" value="SERINE_THREONINE-PROTEIN KINASE NEK2"/>
    <property type="match status" value="1"/>
</dbReference>
<dbReference type="EC" id="2.7.11.1" evidence="1"/>
<dbReference type="VEuPathDB" id="GiardiaDB:GL50581_3803"/>
<dbReference type="VEuPathDB" id="GiardiaDB:DHA2_151859"/>
<evidence type="ECO:0000256" key="3">
    <source>
        <dbReference type="ARBA" id="ARBA00022741"/>
    </source>
</evidence>
<dbReference type="GO" id="GO:0005524">
    <property type="term" value="F:ATP binding"/>
    <property type="evidence" value="ECO:0007669"/>
    <property type="project" value="UniProtKB-KW"/>
</dbReference>
<dbReference type="EMBL" id="AHHH01000078">
    <property type="protein sequence ID" value="ESU42560.1"/>
    <property type="molecule type" value="Genomic_DNA"/>
</dbReference>
<evidence type="ECO:0000256" key="4">
    <source>
        <dbReference type="ARBA" id="ARBA00022777"/>
    </source>
</evidence>
<proteinExistence type="predicted"/>
<keyword evidence="3" id="KW-0547">Nucleotide-binding</keyword>
<organism evidence="7 8">
    <name type="scientific">Giardia intestinalis</name>
    <name type="common">Giardia lamblia</name>
    <dbReference type="NCBI Taxonomy" id="5741"/>
    <lineage>
        <taxon>Eukaryota</taxon>
        <taxon>Metamonada</taxon>
        <taxon>Diplomonadida</taxon>
        <taxon>Hexamitidae</taxon>
        <taxon>Giardiinae</taxon>
        <taxon>Giardia</taxon>
    </lineage>
</organism>
<dbReference type="PANTHER" id="PTHR43671">
    <property type="entry name" value="SERINE/THREONINE-PROTEIN KINASE NEK"/>
    <property type="match status" value="1"/>
</dbReference>
<dbReference type="AlphaFoldDB" id="V6TZX3"/>
<keyword evidence="5" id="KW-0067">ATP-binding</keyword>
<dbReference type="GO" id="GO:0004674">
    <property type="term" value="F:protein serine/threonine kinase activity"/>
    <property type="evidence" value="ECO:0007669"/>
    <property type="project" value="UniProtKB-EC"/>
</dbReference>
<feature type="domain" description="Protein kinase" evidence="6">
    <location>
        <begin position="20"/>
        <end position="295"/>
    </location>
</feature>
<dbReference type="Pfam" id="PF00069">
    <property type="entry name" value="Pkinase"/>
    <property type="match status" value="1"/>
</dbReference>
<dbReference type="Proteomes" id="UP000018040">
    <property type="component" value="Unassembled WGS sequence"/>
</dbReference>
<reference evidence="7 8" key="2">
    <citation type="journal article" date="2013" name="Genome Biol. Evol.">
        <title>Genome sequencing of Giardia lamblia genotypes A2 and B isolates (DH and GS) and comparative analysis with the genomes of genotypes A1 and E (WB and Pig).</title>
        <authorList>
            <person name="Adam R.D."/>
            <person name="Dahlstrom E.W."/>
            <person name="Martens C.A."/>
            <person name="Bruno D.P."/>
            <person name="Barbian K.D."/>
            <person name="Ricklefs S.M."/>
            <person name="Hernandez M.M."/>
            <person name="Narla N.P."/>
            <person name="Patel R.B."/>
            <person name="Porcella S.F."/>
            <person name="Nash T.E."/>
        </authorList>
    </citation>
    <scope>NUCLEOTIDE SEQUENCE [LARGE SCALE GENOMIC DNA]</scope>
    <source>
        <strain evidence="7 8">GS</strain>
    </source>
</reference>
<evidence type="ECO:0000313" key="8">
    <source>
        <dbReference type="Proteomes" id="UP000018040"/>
    </source>
</evidence>
<dbReference type="OrthoDB" id="4062651at2759"/>
<gene>
    <name evidence="7" type="ORF">GSB_154192</name>
</gene>
<accession>V6TZX3</accession>